<reference evidence="3 4" key="1">
    <citation type="submission" date="2019-12" db="EMBL/GenBank/DDBJ databases">
        <title>Paenibacillus sp. nov. sp. isolated from soil.</title>
        <authorList>
            <person name="Kim J."/>
            <person name="Jeong S.E."/>
            <person name="Jung H.S."/>
            <person name="Jeon C.O."/>
        </authorList>
    </citation>
    <scope>NUCLEOTIDE SEQUENCE [LARGE SCALE GENOMIC DNA]</scope>
    <source>
        <strain evidence="3 4">5J-6</strain>
    </source>
</reference>
<dbReference type="InterPro" id="IPR051450">
    <property type="entry name" value="Gfo/Idh/MocA_Oxidoreductases"/>
</dbReference>
<evidence type="ECO:0000259" key="1">
    <source>
        <dbReference type="Pfam" id="PF01408"/>
    </source>
</evidence>
<sequence>MLRIAVVGVNHIGRIHCRCYKEHADSELIAICDLNKELADSVAAQFGVKAYYDLDTMLEAEQLDIISVATGGIENGSHHREPVMKAIAAGKDVIVEKPISNSLEEAREMVQYAKEKGVRFACNLNHRFTPAAKKAKQWMENGDIGHPLFVNMKLTIGNPNESSPWIHLRALHPHSLDVMRYFAGEVRRVQAFLTKAPGRTVWSTASINLEFASGAVGHLLGSYDMFGIHPIEACEMAGDRGRFVLDNVYESLTYYPHRQEDLRVYRNSIMSGMRGFEDTFRLRLDAFIQEVKQGVPPEQIAASGADALAVQEIIEAAIRSHLANGAVIPIS</sequence>
<proteinExistence type="predicted"/>
<dbReference type="EMBL" id="WTUZ01000010">
    <property type="protein sequence ID" value="MZQ82096.1"/>
    <property type="molecule type" value="Genomic_DNA"/>
</dbReference>
<name>A0A6L8UY12_9BACL</name>
<dbReference type="InterPro" id="IPR055170">
    <property type="entry name" value="GFO_IDH_MocA-like_dom"/>
</dbReference>
<dbReference type="Gene3D" id="3.40.50.720">
    <property type="entry name" value="NAD(P)-binding Rossmann-like Domain"/>
    <property type="match status" value="1"/>
</dbReference>
<dbReference type="AlphaFoldDB" id="A0A6L8UY12"/>
<accession>A0A6L8UY12</accession>
<dbReference type="Gene3D" id="3.30.360.10">
    <property type="entry name" value="Dihydrodipicolinate Reductase, domain 2"/>
    <property type="match status" value="1"/>
</dbReference>
<dbReference type="Pfam" id="PF01408">
    <property type="entry name" value="GFO_IDH_MocA"/>
    <property type="match status" value="1"/>
</dbReference>
<feature type="domain" description="Gfo/Idh/MocA-like oxidoreductase N-terminal" evidence="1">
    <location>
        <begin position="2"/>
        <end position="122"/>
    </location>
</feature>
<dbReference type="InterPro" id="IPR000683">
    <property type="entry name" value="Gfo/Idh/MocA-like_OxRdtase_N"/>
</dbReference>
<dbReference type="SUPFAM" id="SSF55347">
    <property type="entry name" value="Glyceraldehyde-3-phosphate dehydrogenase-like, C-terminal domain"/>
    <property type="match status" value="1"/>
</dbReference>
<protein>
    <submittedName>
        <fullName evidence="3">Gfo/Idh/MocA family oxidoreductase</fullName>
    </submittedName>
</protein>
<dbReference type="PANTHER" id="PTHR43377">
    <property type="entry name" value="BILIVERDIN REDUCTASE A"/>
    <property type="match status" value="1"/>
</dbReference>
<keyword evidence="4" id="KW-1185">Reference proteome</keyword>
<dbReference type="Proteomes" id="UP000481087">
    <property type="component" value="Unassembled WGS sequence"/>
</dbReference>
<dbReference type="GO" id="GO:0000166">
    <property type="term" value="F:nucleotide binding"/>
    <property type="evidence" value="ECO:0007669"/>
    <property type="project" value="InterPro"/>
</dbReference>
<dbReference type="Pfam" id="PF22725">
    <property type="entry name" value="GFO_IDH_MocA_C3"/>
    <property type="match status" value="1"/>
</dbReference>
<evidence type="ECO:0000313" key="3">
    <source>
        <dbReference type="EMBL" id="MZQ82096.1"/>
    </source>
</evidence>
<dbReference type="RefSeq" id="WP_161406272.1">
    <property type="nucleotide sequence ID" value="NZ_WTUZ01000010.1"/>
</dbReference>
<gene>
    <name evidence="3" type="ORF">GQF01_08085</name>
</gene>
<comment type="caution">
    <text evidence="3">The sequence shown here is derived from an EMBL/GenBank/DDBJ whole genome shotgun (WGS) entry which is preliminary data.</text>
</comment>
<dbReference type="PANTHER" id="PTHR43377:SF2">
    <property type="entry name" value="BINDING ROSSMANN FOLD OXIDOREDUCTASE, PUTATIVE (AFU_ORTHOLOGUE AFUA_4G00560)-RELATED"/>
    <property type="match status" value="1"/>
</dbReference>
<evidence type="ECO:0000259" key="2">
    <source>
        <dbReference type="Pfam" id="PF22725"/>
    </source>
</evidence>
<evidence type="ECO:0000313" key="4">
    <source>
        <dbReference type="Proteomes" id="UP000481087"/>
    </source>
</evidence>
<dbReference type="SUPFAM" id="SSF51735">
    <property type="entry name" value="NAD(P)-binding Rossmann-fold domains"/>
    <property type="match status" value="1"/>
</dbReference>
<dbReference type="InterPro" id="IPR036291">
    <property type="entry name" value="NAD(P)-bd_dom_sf"/>
</dbReference>
<organism evidence="3 4">
    <name type="scientific">Paenibacillus silvestris</name>
    <dbReference type="NCBI Taxonomy" id="2606219"/>
    <lineage>
        <taxon>Bacteria</taxon>
        <taxon>Bacillati</taxon>
        <taxon>Bacillota</taxon>
        <taxon>Bacilli</taxon>
        <taxon>Bacillales</taxon>
        <taxon>Paenibacillaceae</taxon>
        <taxon>Paenibacillus</taxon>
    </lineage>
</organism>
<feature type="domain" description="GFO/IDH/MocA-like oxidoreductase" evidence="2">
    <location>
        <begin position="133"/>
        <end position="243"/>
    </location>
</feature>